<dbReference type="InParanoid" id="A0A078BET3"/>
<name>A0A078BET3_STYLE</name>
<dbReference type="AlphaFoldDB" id="A0A078BET3"/>
<reference evidence="2 3" key="1">
    <citation type="submission" date="2014-06" db="EMBL/GenBank/DDBJ databases">
        <authorList>
            <person name="Swart Estienne"/>
        </authorList>
    </citation>
    <scope>NUCLEOTIDE SEQUENCE [LARGE SCALE GENOMIC DNA]</scope>
    <source>
        <strain evidence="2 3">130c</strain>
    </source>
</reference>
<feature type="compositionally biased region" description="Basic and acidic residues" evidence="1">
    <location>
        <begin position="47"/>
        <end position="69"/>
    </location>
</feature>
<accession>A0A078BET3</accession>
<evidence type="ECO:0000256" key="1">
    <source>
        <dbReference type="SAM" id="MobiDB-lite"/>
    </source>
</evidence>
<gene>
    <name evidence="2" type="primary">Contig5766.g6176</name>
    <name evidence="2" type="ORF">STYLEM_20831</name>
</gene>
<sequence length="318" mass="37282">MDTLKYDFIKLQKQEELENQEIRRKIIQEQKQLKEKKEKQRRLVTNEFRRKGPESMEERKERILKERQDQGLPPKAKKPQGSAGFGGAEGGVDTNHVIRMIEEKKANLKNILLPPDLDITITHDMDQNRVYPTMIKRIRLKASRTATLIHIGILIAHKNSCKEDEWPNFEFYPGKSYYDFMRKYPNHQNTFIDNKRPFKFKMRLIEILRELYPGQEDNIQQIDLVYKKKQLPNMNPKLAMKDPLKSFQESEIGDQYQGGMKEDAVKHEMMDYRMNDINGGGMDYNQGQSSYNNGNQNNTGLGNSSVGFQNYSHNNGLY</sequence>
<dbReference type="Proteomes" id="UP000039865">
    <property type="component" value="Unassembled WGS sequence"/>
</dbReference>
<feature type="region of interest" description="Disordered" evidence="1">
    <location>
        <begin position="281"/>
        <end position="307"/>
    </location>
</feature>
<evidence type="ECO:0000313" key="3">
    <source>
        <dbReference type="Proteomes" id="UP000039865"/>
    </source>
</evidence>
<evidence type="ECO:0000313" key="2">
    <source>
        <dbReference type="EMBL" id="CDW91672.1"/>
    </source>
</evidence>
<feature type="region of interest" description="Disordered" evidence="1">
    <location>
        <begin position="32"/>
        <end position="90"/>
    </location>
</feature>
<protein>
    <submittedName>
        <fullName evidence="2">Uncharacterized protein</fullName>
    </submittedName>
</protein>
<keyword evidence="3" id="KW-1185">Reference proteome</keyword>
<feature type="compositionally biased region" description="Low complexity" evidence="1">
    <location>
        <begin position="285"/>
        <end position="305"/>
    </location>
</feature>
<proteinExistence type="predicted"/>
<dbReference type="EMBL" id="CCKQ01019650">
    <property type="protein sequence ID" value="CDW91672.1"/>
    <property type="molecule type" value="Genomic_DNA"/>
</dbReference>
<organism evidence="2 3">
    <name type="scientific">Stylonychia lemnae</name>
    <name type="common">Ciliate</name>
    <dbReference type="NCBI Taxonomy" id="5949"/>
    <lineage>
        <taxon>Eukaryota</taxon>
        <taxon>Sar</taxon>
        <taxon>Alveolata</taxon>
        <taxon>Ciliophora</taxon>
        <taxon>Intramacronucleata</taxon>
        <taxon>Spirotrichea</taxon>
        <taxon>Stichotrichia</taxon>
        <taxon>Sporadotrichida</taxon>
        <taxon>Oxytrichidae</taxon>
        <taxon>Stylonychinae</taxon>
        <taxon>Stylonychia</taxon>
    </lineage>
</organism>